<dbReference type="Gene3D" id="2.60.260.20">
    <property type="entry name" value="Urease metallochaperone UreE, N-terminal domain"/>
    <property type="match status" value="2"/>
</dbReference>
<dbReference type="PROSITE" id="PS00636">
    <property type="entry name" value="DNAJ_1"/>
    <property type="match status" value="1"/>
</dbReference>
<dbReference type="EMBL" id="LSSK01000290">
    <property type="protein sequence ID" value="OMH83902.1"/>
    <property type="molecule type" value="Genomic_DNA"/>
</dbReference>
<sequence>MAVETRLYDLLEISPTAQLTEIKKAYRKLALKYHPDKNSDAESTEKFKEISHAYEILSDQDKRERYDRFGEAGLSGDAGEGGMSAEDLFSQFFGAGVFGGGHSRANHGPRKGRDMSHTLKVNLEELYSGKTTKIQVTRAVICKKCDGKGGKEGAVRTCGTCGGSGSRIITRQIGPMLQQIQQQCHVCRGAGEIINERDKCRECNGDKVITERKQLDVVIEPGMRDGQRIVFERESDQAPNTIPGDIVIIIEEKPHPRFKRRENDLITEVKINLVTALTGGTFHVEHLNKRVLAVDIIPGEVISHQEMKSITGQGMPGYRHEPTGSLYVKFDVVFPQSNWTSPENMEKLAALLPPPIALPSVPSGYSVEEVVLSDMDPRARSFYSKNPDDMDEDDGPHRGGPGVQCAQQ</sequence>
<evidence type="ECO:0000256" key="3">
    <source>
        <dbReference type="ARBA" id="ARBA00022771"/>
    </source>
</evidence>
<dbReference type="OrthoDB" id="550424at2759"/>
<keyword evidence="4 5" id="KW-0862">Zinc</keyword>
<evidence type="ECO:0000259" key="7">
    <source>
        <dbReference type="PROSITE" id="PS50076"/>
    </source>
</evidence>
<dbReference type="GO" id="GO:0030544">
    <property type="term" value="F:Hsp70 protein binding"/>
    <property type="evidence" value="ECO:0007669"/>
    <property type="project" value="InterPro"/>
</dbReference>
<dbReference type="InterPro" id="IPR012724">
    <property type="entry name" value="DnaJ"/>
</dbReference>
<dbReference type="PRINTS" id="PR00625">
    <property type="entry name" value="JDOMAIN"/>
</dbReference>
<gene>
    <name evidence="9" type="ORF">AX774_g2582</name>
</gene>
<evidence type="ECO:0000256" key="4">
    <source>
        <dbReference type="ARBA" id="ARBA00022833"/>
    </source>
</evidence>
<dbReference type="Proteomes" id="UP000188320">
    <property type="component" value="Unassembled WGS sequence"/>
</dbReference>
<dbReference type="PROSITE" id="PS51188">
    <property type="entry name" value="ZF_CR"/>
    <property type="match status" value="1"/>
</dbReference>
<dbReference type="InterPro" id="IPR002939">
    <property type="entry name" value="DnaJ_C"/>
</dbReference>
<keyword evidence="3 5" id="KW-0863">Zinc-finger</keyword>
<dbReference type="CDD" id="cd10747">
    <property type="entry name" value="DnaJ_C"/>
    <property type="match status" value="1"/>
</dbReference>
<proteinExistence type="inferred from homology"/>
<comment type="caution">
    <text evidence="9">The sequence shown here is derived from an EMBL/GenBank/DDBJ whole genome shotgun (WGS) entry which is preliminary data.</text>
</comment>
<reference evidence="10" key="1">
    <citation type="submission" date="2017-01" db="EMBL/GenBank/DDBJ databases">
        <authorList>
            <person name="Wang Y."/>
            <person name="White M."/>
            <person name="Kvist S."/>
            <person name="Moncalvo J.-M."/>
        </authorList>
    </citation>
    <scope>NUCLEOTIDE SEQUENCE [LARGE SCALE GENOMIC DNA]</scope>
    <source>
        <strain evidence="10">COL-18-3</strain>
    </source>
</reference>
<name>A0A1R1PSP1_ZANCU</name>
<accession>A0A1R1PSP1</accession>
<dbReference type="InterPro" id="IPR008971">
    <property type="entry name" value="HSP40/DnaJ_pept-bd"/>
</dbReference>
<dbReference type="InterPro" id="IPR001305">
    <property type="entry name" value="HSP_DnaJ_Cys-rich_dom"/>
</dbReference>
<evidence type="ECO:0000256" key="2">
    <source>
        <dbReference type="ARBA" id="ARBA00022737"/>
    </source>
</evidence>
<dbReference type="GO" id="GO:0005524">
    <property type="term" value="F:ATP binding"/>
    <property type="evidence" value="ECO:0007669"/>
    <property type="project" value="InterPro"/>
</dbReference>
<organism evidence="9 10">
    <name type="scientific">Zancudomyces culisetae</name>
    <name type="common">Gut fungus</name>
    <name type="synonym">Smittium culisetae</name>
    <dbReference type="NCBI Taxonomy" id="1213189"/>
    <lineage>
        <taxon>Eukaryota</taxon>
        <taxon>Fungi</taxon>
        <taxon>Fungi incertae sedis</taxon>
        <taxon>Zoopagomycota</taxon>
        <taxon>Kickxellomycotina</taxon>
        <taxon>Harpellomycetes</taxon>
        <taxon>Harpellales</taxon>
        <taxon>Legeriomycetaceae</taxon>
        <taxon>Zancudomyces</taxon>
    </lineage>
</organism>
<keyword evidence="10" id="KW-1185">Reference proteome</keyword>
<dbReference type="PANTHER" id="PTHR43888">
    <property type="entry name" value="DNAJ-LIKE-2, ISOFORM A-RELATED"/>
    <property type="match status" value="1"/>
</dbReference>
<feature type="region of interest" description="Disordered" evidence="6">
    <location>
        <begin position="377"/>
        <end position="408"/>
    </location>
</feature>
<dbReference type="FunFam" id="2.10.230.10:FF:000001">
    <property type="entry name" value="DnaJ subfamily A member 2"/>
    <property type="match status" value="1"/>
</dbReference>
<keyword evidence="1 5" id="KW-0479">Metal-binding</keyword>
<dbReference type="SMART" id="SM00271">
    <property type="entry name" value="DnaJ"/>
    <property type="match status" value="1"/>
</dbReference>
<dbReference type="InterPro" id="IPR036410">
    <property type="entry name" value="HSP_DnaJ_Cys-rich_dom_sf"/>
</dbReference>
<dbReference type="CDD" id="cd06257">
    <property type="entry name" value="DnaJ"/>
    <property type="match status" value="1"/>
</dbReference>
<dbReference type="GO" id="GO:0008270">
    <property type="term" value="F:zinc ion binding"/>
    <property type="evidence" value="ECO:0007669"/>
    <property type="project" value="UniProtKB-KW"/>
</dbReference>
<dbReference type="SUPFAM" id="SSF57938">
    <property type="entry name" value="DnaJ/Hsp40 cysteine-rich domain"/>
    <property type="match status" value="1"/>
</dbReference>
<dbReference type="InterPro" id="IPR001623">
    <property type="entry name" value="DnaJ_domain"/>
</dbReference>
<dbReference type="PROSITE" id="PS50076">
    <property type="entry name" value="DNAJ_2"/>
    <property type="match status" value="1"/>
</dbReference>
<dbReference type="Gene3D" id="1.10.287.110">
    <property type="entry name" value="DnaJ domain"/>
    <property type="match status" value="1"/>
</dbReference>
<feature type="domain" description="J" evidence="7">
    <location>
        <begin position="6"/>
        <end position="70"/>
    </location>
</feature>
<dbReference type="Gene3D" id="2.10.230.10">
    <property type="entry name" value="Heat shock protein DnaJ, cysteine-rich domain"/>
    <property type="match status" value="1"/>
</dbReference>
<dbReference type="InterPro" id="IPR036869">
    <property type="entry name" value="J_dom_sf"/>
</dbReference>
<dbReference type="GO" id="GO:0006457">
    <property type="term" value="P:protein folding"/>
    <property type="evidence" value="ECO:0007669"/>
    <property type="project" value="InterPro"/>
</dbReference>
<feature type="zinc finger region" description="CR-type" evidence="5">
    <location>
        <begin position="129"/>
        <end position="212"/>
    </location>
</feature>
<keyword evidence="2" id="KW-0677">Repeat</keyword>
<dbReference type="Pfam" id="PF00684">
    <property type="entry name" value="DnaJ_CXXCXGXG"/>
    <property type="match status" value="1"/>
</dbReference>
<dbReference type="FunFam" id="2.60.260.20:FF:000003">
    <property type="entry name" value="DnaJ subfamily A member 2"/>
    <property type="match status" value="1"/>
</dbReference>
<evidence type="ECO:0000313" key="10">
    <source>
        <dbReference type="Proteomes" id="UP000188320"/>
    </source>
</evidence>
<dbReference type="InterPro" id="IPR044713">
    <property type="entry name" value="DNJA1/2-like"/>
</dbReference>
<evidence type="ECO:0000256" key="1">
    <source>
        <dbReference type="ARBA" id="ARBA00022723"/>
    </source>
</evidence>
<dbReference type="GO" id="GO:0009408">
    <property type="term" value="P:response to heat"/>
    <property type="evidence" value="ECO:0007669"/>
    <property type="project" value="InterPro"/>
</dbReference>
<dbReference type="CDD" id="cd10719">
    <property type="entry name" value="DnaJ_zf"/>
    <property type="match status" value="1"/>
</dbReference>
<dbReference type="HAMAP" id="MF_01152">
    <property type="entry name" value="DnaJ"/>
    <property type="match status" value="1"/>
</dbReference>
<dbReference type="FunFam" id="1.10.287.110:FF:000041">
    <property type="entry name" value="Chaperone protein DNAj, putative"/>
    <property type="match status" value="1"/>
</dbReference>
<dbReference type="Pfam" id="PF00226">
    <property type="entry name" value="DnaJ"/>
    <property type="match status" value="1"/>
</dbReference>
<protein>
    <submittedName>
        <fullName evidence="9">Mitochondrial protein import protein MAS5</fullName>
    </submittedName>
</protein>
<dbReference type="InterPro" id="IPR018253">
    <property type="entry name" value="DnaJ_domain_CS"/>
</dbReference>
<dbReference type="AlphaFoldDB" id="A0A1R1PSP1"/>
<dbReference type="Pfam" id="PF01556">
    <property type="entry name" value="DnaJ_C"/>
    <property type="match status" value="1"/>
</dbReference>
<dbReference type="GO" id="GO:0051082">
    <property type="term" value="F:unfolded protein binding"/>
    <property type="evidence" value="ECO:0007669"/>
    <property type="project" value="InterPro"/>
</dbReference>
<evidence type="ECO:0000256" key="6">
    <source>
        <dbReference type="SAM" id="MobiDB-lite"/>
    </source>
</evidence>
<evidence type="ECO:0000313" key="9">
    <source>
        <dbReference type="EMBL" id="OMH83902.1"/>
    </source>
</evidence>
<feature type="domain" description="CR-type" evidence="8">
    <location>
        <begin position="129"/>
        <end position="212"/>
    </location>
</feature>
<evidence type="ECO:0000259" key="8">
    <source>
        <dbReference type="PROSITE" id="PS51188"/>
    </source>
</evidence>
<evidence type="ECO:0000256" key="5">
    <source>
        <dbReference type="PROSITE-ProRule" id="PRU00546"/>
    </source>
</evidence>
<dbReference type="SUPFAM" id="SSF49493">
    <property type="entry name" value="HSP40/DnaJ peptide-binding domain"/>
    <property type="match status" value="2"/>
</dbReference>
<dbReference type="SUPFAM" id="SSF46565">
    <property type="entry name" value="Chaperone J-domain"/>
    <property type="match status" value="1"/>
</dbReference>